<dbReference type="Gene3D" id="2.30.110.50">
    <property type="match status" value="1"/>
</dbReference>
<gene>
    <name evidence="1" type="ORF">TD1301_v1_3700001</name>
</gene>
<dbReference type="EMBL" id="LN899825">
    <property type="protein sequence ID" value="CUV37508.1"/>
    <property type="molecule type" value="Genomic_DNA"/>
</dbReference>
<dbReference type="Gene3D" id="3.55.50.10">
    <property type="entry name" value="Baseplate protein-like domains"/>
    <property type="match status" value="1"/>
</dbReference>
<reference evidence="1" key="1">
    <citation type="submission" date="2015-10" db="EMBL/GenBank/DDBJ databases">
        <authorList>
            <person name="Gilbert D.G."/>
        </authorList>
    </citation>
    <scope>NUCLEOTIDE SEQUENCE</scope>
    <source>
        <strain evidence="1">Phyl III-seqv23</strain>
    </source>
</reference>
<name>A0A0S4VSE3_RALSL</name>
<dbReference type="AlphaFoldDB" id="A0A0S4VSE3"/>
<sequence length="146" mass="16305">MTLVTTLADGTQARRTGLIRQAEQLGADGSLARYRLTVVPWFWLATQQRHSQVFQNRPLADILEQVLSPYAPYAAWRFAAGAEDRMAAFGTRTHIAQFRETDYRFVTRLLAEAGLGFTIAEGEQAPSGHALLIFADSPRLLSFIHI</sequence>
<proteinExistence type="predicted"/>
<dbReference type="Pfam" id="PF05954">
    <property type="entry name" value="Phage_GPD"/>
    <property type="match status" value="1"/>
</dbReference>
<organism evidence="1">
    <name type="scientific">Ralstonia solanacearum</name>
    <name type="common">Pseudomonas solanacearum</name>
    <dbReference type="NCBI Taxonomy" id="305"/>
    <lineage>
        <taxon>Bacteria</taxon>
        <taxon>Pseudomonadati</taxon>
        <taxon>Pseudomonadota</taxon>
        <taxon>Betaproteobacteria</taxon>
        <taxon>Burkholderiales</taxon>
        <taxon>Burkholderiaceae</taxon>
        <taxon>Ralstonia</taxon>
        <taxon>Ralstonia solanacearum species complex</taxon>
    </lineage>
</organism>
<evidence type="ECO:0000313" key="1">
    <source>
        <dbReference type="EMBL" id="CUV37508.1"/>
    </source>
</evidence>
<accession>A0A0S4VSE3</accession>
<protein>
    <submittedName>
        <fullName evidence="1">Uncharacterized protein</fullName>
    </submittedName>
</protein>
<dbReference type="SUPFAM" id="SSF69279">
    <property type="entry name" value="Phage tail proteins"/>
    <property type="match status" value="1"/>
</dbReference>